<keyword evidence="2" id="KW-0479">Metal-binding</keyword>
<protein>
    <submittedName>
        <fullName evidence="4">Hydrogenase nickel incorporation protein HypA/HybF</fullName>
    </submittedName>
</protein>
<dbReference type="Pfam" id="PF01155">
    <property type="entry name" value="HypA"/>
    <property type="match status" value="1"/>
</dbReference>
<dbReference type="PANTHER" id="PTHR34535:SF3">
    <property type="entry name" value="HYDROGENASE MATURATION FACTOR HYPA"/>
    <property type="match status" value="1"/>
</dbReference>
<dbReference type="GO" id="GO:0051604">
    <property type="term" value="P:protein maturation"/>
    <property type="evidence" value="ECO:0007669"/>
    <property type="project" value="InterPro"/>
</dbReference>
<accession>A0A1H0A141</accession>
<dbReference type="InterPro" id="IPR000688">
    <property type="entry name" value="HypA/HybF"/>
</dbReference>
<dbReference type="AlphaFoldDB" id="A0A1H0A141"/>
<dbReference type="EMBL" id="FNHZ01000010">
    <property type="protein sequence ID" value="SDN26673.1"/>
    <property type="molecule type" value="Genomic_DNA"/>
</dbReference>
<proteinExistence type="predicted"/>
<keyword evidence="3" id="KW-0862">Zinc</keyword>
<evidence type="ECO:0000256" key="1">
    <source>
        <dbReference type="ARBA" id="ARBA00022596"/>
    </source>
</evidence>
<dbReference type="NCBIfam" id="TIGR00100">
    <property type="entry name" value="hypA"/>
    <property type="match status" value="1"/>
</dbReference>
<dbReference type="RefSeq" id="WP_074522240.1">
    <property type="nucleotide sequence ID" value="NZ_FNHZ01000010.1"/>
</dbReference>
<gene>
    <name evidence="4" type="ORF">SAMN05216544_2284</name>
</gene>
<dbReference type="GO" id="GO:0008270">
    <property type="term" value="F:zinc ion binding"/>
    <property type="evidence" value="ECO:0007669"/>
    <property type="project" value="TreeGrafter"/>
</dbReference>
<evidence type="ECO:0000256" key="2">
    <source>
        <dbReference type="ARBA" id="ARBA00022723"/>
    </source>
</evidence>
<dbReference type="Proteomes" id="UP000187651">
    <property type="component" value="Unassembled WGS sequence"/>
</dbReference>
<dbReference type="Gene3D" id="3.30.2320.80">
    <property type="match status" value="1"/>
</dbReference>
<dbReference type="OrthoDB" id="9800361at2"/>
<organism evidence="4 5">
    <name type="scientific">Lachnospira pectinoschiza</name>
    <dbReference type="NCBI Taxonomy" id="28052"/>
    <lineage>
        <taxon>Bacteria</taxon>
        <taxon>Bacillati</taxon>
        <taxon>Bacillota</taxon>
        <taxon>Clostridia</taxon>
        <taxon>Lachnospirales</taxon>
        <taxon>Lachnospiraceae</taxon>
        <taxon>Lachnospira</taxon>
    </lineage>
</organism>
<dbReference type="PANTHER" id="PTHR34535">
    <property type="entry name" value="HYDROGENASE MATURATION FACTOR HYPA"/>
    <property type="match status" value="1"/>
</dbReference>
<sequence>MHEMSYCVRIVDEAIKAAVDNDIKEVSGVYVEVGEMTACVNELLLKAFSKAKLNTCLENATLHLTNQEVIAFCEDCQKEFKPSRENNYSCPICKGIHSHIVKGRDCVILRIEGE</sequence>
<name>A0A1H0A141_9FIRM</name>
<dbReference type="GO" id="GO:0016151">
    <property type="term" value="F:nickel cation binding"/>
    <property type="evidence" value="ECO:0007669"/>
    <property type="project" value="InterPro"/>
</dbReference>
<evidence type="ECO:0000313" key="5">
    <source>
        <dbReference type="Proteomes" id="UP000187651"/>
    </source>
</evidence>
<keyword evidence="1" id="KW-0533">Nickel</keyword>
<evidence type="ECO:0000256" key="3">
    <source>
        <dbReference type="ARBA" id="ARBA00022833"/>
    </source>
</evidence>
<dbReference type="PIRSF" id="PIRSF004761">
    <property type="entry name" value="Hydrgn_mat_HypA"/>
    <property type="match status" value="1"/>
</dbReference>
<keyword evidence="5" id="KW-1185">Reference proteome</keyword>
<reference evidence="5" key="1">
    <citation type="submission" date="2016-10" db="EMBL/GenBank/DDBJ databases">
        <authorList>
            <person name="Varghese N."/>
            <person name="Submissions S."/>
        </authorList>
    </citation>
    <scope>NUCLEOTIDE SEQUENCE [LARGE SCALE GENOMIC DNA]</scope>
    <source>
        <strain evidence="5">M83</strain>
    </source>
</reference>
<evidence type="ECO:0000313" key="4">
    <source>
        <dbReference type="EMBL" id="SDN26673.1"/>
    </source>
</evidence>